<dbReference type="GO" id="GO:1902201">
    <property type="term" value="P:negative regulation of bacterial-type flagellum-dependent cell motility"/>
    <property type="evidence" value="ECO:0007669"/>
    <property type="project" value="TreeGrafter"/>
</dbReference>
<proteinExistence type="predicted"/>
<dbReference type="Gene3D" id="3.30.70.270">
    <property type="match status" value="1"/>
</dbReference>
<dbReference type="InterPro" id="IPR000160">
    <property type="entry name" value="GGDEF_dom"/>
</dbReference>
<feature type="transmembrane region" description="Helical" evidence="3">
    <location>
        <begin position="122"/>
        <end position="142"/>
    </location>
</feature>
<dbReference type="NCBIfam" id="TIGR00254">
    <property type="entry name" value="GGDEF"/>
    <property type="match status" value="1"/>
</dbReference>
<evidence type="ECO:0000256" key="2">
    <source>
        <dbReference type="ARBA" id="ARBA00034247"/>
    </source>
</evidence>
<evidence type="ECO:0000259" key="4">
    <source>
        <dbReference type="PROSITE" id="PS50887"/>
    </source>
</evidence>
<comment type="caution">
    <text evidence="5">The sequence shown here is derived from an EMBL/GenBank/DDBJ whole genome shotgun (WGS) entry which is preliminary data.</text>
</comment>
<comment type="catalytic activity">
    <reaction evidence="2">
        <text>2 GTP = 3',3'-c-di-GMP + 2 diphosphate</text>
        <dbReference type="Rhea" id="RHEA:24898"/>
        <dbReference type="ChEBI" id="CHEBI:33019"/>
        <dbReference type="ChEBI" id="CHEBI:37565"/>
        <dbReference type="ChEBI" id="CHEBI:58805"/>
        <dbReference type="EC" id="2.7.7.65"/>
    </reaction>
</comment>
<dbReference type="OrthoDB" id="9812260at2"/>
<sequence length="387" mass="41517">MDRFYGVSLRDIIHADEEIHREMVRSLADREVQTFTSNLFGVLACAIVAMILPMSGALTVAIGLRLLAIAATRLASLHLAYRIKKRKPYLRALRLLGMSLCFSGATWAVLLWPIFGNTTVEPLAWLLIGLATVGVSLVAAVLGPLPKILLGFVASFCGTLAMGLFIHPTPVALVYILALAAIGGGVIAFSLGMARQAYAVSAVLVANHRLGEELTEALEQANFLSLHDPLTGLKNRRAFFEMEGWIAAQPVERHVLAIDLDHFKSINDRFGHAAGDRVLVEAARILRDVAREVPGGPHCAVRTGGEEFIVLLSGVDSLAAKGVAEIVLARMRSLDLSYIAPDLEISVSIGRAECAPDTSLEAALMAADKALFAAKRGGRNRIERAAA</sequence>
<dbReference type="PANTHER" id="PTHR45138:SF9">
    <property type="entry name" value="DIGUANYLATE CYCLASE DGCM-RELATED"/>
    <property type="match status" value="1"/>
</dbReference>
<dbReference type="GO" id="GO:0005886">
    <property type="term" value="C:plasma membrane"/>
    <property type="evidence" value="ECO:0007669"/>
    <property type="project" value="TreeGrafter"/>
</dbReference>
<keyword evidence="3" id="KW-1133">Transmembrane helix</keyword>
<keyword evidence="6" id="KW-1185">Reference proteome</keyword>
<evidence type="ECO:0000256" key="3">
    <source>
        <dbReference type="SAM" id="Phobius"/>
    </source>
</evidence>
<feature type="transmembrane region" description="Helical" evidence="3">
    <location>
        <begin position="172"/>
        <end position="191"/>
    </location>
</feature>
<evidence type="ECO:0000313" key="6">
    <source>
        <dbReference type="Proteomes" id="UP000433104"/>
    </source>
</evidence>
<dbReference type="EMBL" id="WTYW01000001">
    <property type="protein sequence ID" value="MXO85567.1"/>
    <property type="molecule type" value="Genomic_DNA"/>
</dbReference>
<gene>
    <name evidence="5" type="ORF">GRI38_05940</name>
</gene>
<dbReference type="SMART" id="SM00267">
    <property type="entry name" value="GGDEF"/>
    <property type="match status" value="1"/>
</dbReference>
<evidence type="ECO:0000256" key="1">
    <source>
        <dbReference type="ARBA" id="ARBA00012528"/>
    </source>
</evidence>
<reference evidence="5 6" key="1">
    <citation type="submission" date="2019-12" db="EMBL/GenBank/DDBJ databases">
        <title>Genomic-based taxomic classification of the family Erythrobacteraceae.</title>
        <authorList>
            <person name="Xu L."/>
        </authorList>
    </citation>
    <scope>NUCLEOTIDE SEQUENCE [LARGE SCALE GENOMIC DNA]</scope>
    <source>
        <strain evidence="5 6">MCCC 1A09962</strain>
    </source>
</reference>
<name>A0A844ZEZ4_9SPHN</name>
<dbReference type="InterPro" id="IPR050469">
    <property type="entry name" value="Diguanylate_Cyclase"/>
</dbReference>
<feature type="domain" description="GGDEF" evidence="4">
    <location>
        <begin position="251"/>
        <end position="387"/>
    </location>
</feature>
<keyword evidence="3" id="KW-0812">Transmembrane</keyword>
<evidence type="ECO:0000313" key="5">
    <source>
        <dbReference type="EMBL" id="MXO85567.1"/>
    </source>
</evidence>
<dbReference type="InterPro" id="IPR029787">
    <property type="entry name" value="Nucleotide_cyclase"/>
</dbReference>
<dbReference type="EC" id="2.7.7.65" evidence="1"/>
<accession>A0A844ZEZ4</accession>
<organism evidence="5 6">
    <name type="scientific">Parapontixanthobacter aurantiacus</name>
    <dbReference type="NCBI Taxonomy" id="1463599"/>
    <lineage>
        <taxon>Bacteria</taxon>
        <taxon>Pseudomonadati</taxon>
        <taxon>Pseudomonadota</taxon>
        <taxon>Alphaproteobacteria</taxon>
        <taxon>Sphingomonadales</taxon>
        <taxon>Erythrobacteraceae</taxon>
        <taxon>Parapontixanthobacter</taxon>
    </lineage>
</organism>
<dbReference type="InterPro" id="IPR043128">
    <property type="entry name" value="Rev_trsase/Diguanyl_cyclase"/>
</dbReference>
<dbReference type="CDD" id="cd01949">
    <property type="entry name" value="GGDEF"/>
    <property type="match status" value="1"/>
</dbReference>
<dbReference type="AlphaFoldDB" id="A0A844ZEZ4"/>
<dbReference type="RefSeq" id="WP_160681962.1">
    <property type="nucleotide sequence ID" value="NZ_WTYW01000001.1"/>
</dbReference>
<dbReference type="SUPFAM" id="SSF55073">
    <property type="entry name" value="Nucleotide cyclase"/>
    <property type="match status" value="1"/>
</dbReference>
<feature type="transmembrane region" description="Helical" evidence="3">
    <location>
        <begin position="149"/>
        <end position="166"/>
    </location>
</feature>
<dbReference type="GO" id="GO:0052621">
    <property type="term" value="F:diguanylate cyclase activity"/>
    <property type="evidence" value="ECO:0007669"/>
    <property type="project" value="UniProtKB-EC"/>
</dbReference>
<dbReference type="PROSITE" id="PS50887">
    <property type="entry name" value="GGDEF"/>
    <property type="match status" value="1"/>
</dbReference>
<dbReference type="Proteomes" id="UP000433104">
    <property type="component" value="Unassembled WGS sequence"/>
</dbReference>
<feature type="transmembrane region" description="Helical" evidence="3">
    <location>
        <begin position="93"/>
        <end position="116"/>
    </location>
</feature>
<dbReference type="Pfam" id="PF00990">
    <property type="entry name" value="GGDEF"/>
    <property type="match status" value="1"/>
</dbReference>
<dbReference type="GO" id="GO:0043709">
    <property type="term" value="P:cell adhesion involved in single-species biofilm formation"/>
    <property type="evidence" value="ECO:0007669"/>
    <property type="project" value="TreeGrafter"/>
</dbReference>
<dbReference type="PANTHER" id="PTHR45138">
    <property type="entry name" value="REGULATORY COMPONENTS OF SENSORY TRANSDUCTION SYSTEM"/>
    <property type="match status" value="1"/>
</dbReference>
<protein>
    <recommendedName>
        <fullName evidence="1">diguanylate cyclase</fullName>
        <ecNumber evidence="1">2.7.7.65</ecNumber>
    </recommendedName>
</protein>
<keyword evidence="3" id="KW-0472">Membrane</keyword>